<accession>A0A7C5VJR4</accession>
<protein>
    <submittedName>
        <fullName evidence="2">Uncharacterized protein</fullName>
    </submittedName>
</protein>
<keyword evidence="1" id="KW-0812">Transmembrane</keyword>
<keyword evidence="1" id="KW-0472">Membrane</keyword>
<dbReference type="EMBL" id="DSZY01000017">
    <property type="protein sequence ID" value="HGU40309.1"/>
    <property type="molecule type" value="Genomic_DNA"/>
</dbReference>
<comment type="caution">
    <text evidence="2">The sequence shown here is derived from an EMBL/GenBank/DDBJ whole genome shotgun (WGS) entry which is preliminary data.</text>
</comment>
<reference evidence="2" key="1">
    <citation type="journal article" date="2020" name="mSystems">
        <title>Genome- and Community-Level Interaction Insights into Carbon Utilization and Element Cycling Functions of Hydrothermarchaeota in Hydrothermal Sediment.</title>
        <authorList>
            <person name="Zhou Z."/>
            <person name="Liu Y."/>
            <person name="Xu W."/>
            <person name="Pan J."/>
            <person name="Luo Z.H."/>
            <person name="Li M."/>
        </authorList>
    </citation>
    <scope>NUCLEOTIDE SEQUENCE [LARGE SCALE GENOMIC DNA]</scope>
    <source>
        <strain evidence="2">SpSt-609</strain>
    </source>
</reference>
<keyword evidence="1" id="KW-1133">Transmembrane helix</keyword>
<gene>
    <name evidence="2" type="ORF">ENT77_03825</name>
</gene>
<evidence type="ECO:0000313" key="2">
    <source>
        <dbReference type="EMBL" id="HGU40309.1"/>
    </source>
</evidence>
<sequence>MTLIKRRTAVFIIYTIFFVSLSLSTLYLYNFVVDFYTRMDAKLVNLNQLILQLRSTEKELTELENFRQKVAESPRFDINQELRATELSSLMMKILQTEIVELNYLMISCETPEPIVFEEKECTYKVILKTGGSVGGTEGQ</sequence>
<dbReference type="AlphaFoldDB" id="A0A7C5VJR4"/>
<name>A0A7C5VJR4_9BACT</name>
<evidence type="ECO:0000256" key="1">
    <source>
        <dbReference type="SAM" id="Phobius"/>
    </source>
</evidence>
<feature type="transmembrane region" description="Helical" evidence="1">
    <location>
        <begin position="9"/>
        <end position="29"/>
    </location>
</feature>
<organism evidence="2">
    <name type="scientific">Fervidobacterium thailandense</name>
    <dbReference type="NCBI Taxonomy" id="1008305"/>
    <lineage>
        <taxon>Bacteria</taxon>
        <taxon>Thermotogati</taxon>
        <taxon>Thermotogota</taxon>
        <taxon>Thermotogae</taxon>
        <taxon>Thermotogales</taxon>
        <taxon>Fervidobacteriaceae</taxon>
        <taxon>Fervidobacterium</taxon>
    </lineage>
</organism>
<proteinExistence type="predicted"/>